<gene>
    <name evidence="4" type="ORF">MARGE09_P0127</name>
</gene>
<dbReference type="Proteomes" id="UP001320119">
    <property type="component" value="Chromosome"/>
</dbReference>
<protein>
    <submittedName>
        <fullName evidence="4">Hippurate hydrolase</fullName>
        <ecNumber evidence="4">3.5.1.32</ecNumber>
    </submittedName>
</protein>
<dbReference type="InterPro" id="IPR036264">
    <property type="entry name" value="Bact_exopeptidase_dim_dom"/>
</dbReference>
<organism evidence="4 5">
    <name type="scientific">Marinagarivorans cellulosilyticus</name>
    <dbReference type="NCBI Taxonomy" id="2721545"/>
    <lineage>
        <taxon>Bacteria</taxon>
        <taxon>Pseudomonadati</taxon>
        <taxon>Pseudomonadota</taxon>
        <taxon>Gammaproteobacteria</taxon>
        <taxon>Cellvibrionales</taxon>
        <taxon>Cellvibrionaceae</taxon>
        <taxon>Marinagarivorans</taxon>
    </lineage>
</organism>
<dbReference type="Pfam" id="PF07687">
    <property type="entry name" value="M20_dimer"/>
    <property type="match status" value="1"/>
</dbReference>
<dbReference type="FunFam" id="3.30.70.360:FF:000001">
    <property type="entry name" value="N-acetyldiaminopimelate deacetylase"/>
    <property type="match status" value="1"/>
</dbReference>
<dbReference type="NCBIfam" id="NF038260">
    <property type="entry name" value="ectoine_DoeB_2"/>
    <property type="match status" value="1"/>
</dbReference>
<dbReference type="GO" id="GO:0019877">
    <property type="term" value="P:diaminopimelate biosynthetic process"/>
    <property type="evidence" value="ECO:0007669"/>
    <property type="project" value="UniProtKB-ARBA"/>
</dbReference>
<dbReference type="KEGG" id="marq:MARGE09_P0127"/>
<dbReference type="EMBL" id="AP023086">
    <property type="protein sequence ID" value="BCD95928.1"/>
    <property type="molecule type" value="Genomic_DNA"/>
</dbReference>
<name>A0AAN2BII2_9GAMM</name>
<feature type="binding site" evidence="2">
    <location>
        <position position="165"/>
    </location>
    <ligand>
        <name>Mn(2+)</name>
        <dbReference type="ChEBI" id="CHEBI:29035"/>
        <label>2</label>
    </ligand>
</feature>
<evidence type="ECO:0000256" key="1">
    <source>
        <dbReference type="ARBA" id="ARBA00022801"/>
    </source>
</evidence>
<keyword evidence="1 4" id="KW-0378">Hydrolase</keyword>
<feature type="binding site" evidence="2">
    <location>
        <position position="107"/>
    </location>
    <ligand>
        <name>Mn(2+)</name>
        <dbReference type="ChEBI" id="CHEBI:29035"/>
        <label>2</label>
    </ligand>
</feature>
<dbReference type="AlphaFoldDB" id="A0AAN2BII2"/>
<dbReference type="GO" id="GO:0046872">
    <property type="term" value="F:metal ion binding"/>
    <property type="evidence" value="ECO:0007669"/>
    <property type="project" value="UniProtKB-KW"/>
</dbReference>
<comment type="cofactor">
    <cofactor evidence="2">
        <name>Mn(2+)</name>
        <dbReference type="ChEBI" id="CHEBI:29035"/>
    </cofactor>
    <text evidence="2">The Mn(2+) ion enhances activity.</text>
</comment>
<feature type="binding site" evidence="2">
    <location>
        <position position="141"/>
    </location>
    <ligand>
        <name>Mn(2+)</name>
        <dbReference type="ChEBI" id="CHEBI:29035"/>
        <label>2</label>
    </ligand>
</feature>
<dbReference type="GO" id="GO:0050118">
    <property type="term" value="F:N-acetyldiaminopimelate deacetylase activity"/>
    <property type="evidence" value="ECO:0007669"/>
    <property type="project" value="UniProtKB-ARBA"/>
</dbReference>
<reference evidence="4 5" key="1">
    <citation type="journal article" date="2022" name="IScience">
        <title>An ultrasensitive nanofiber-based assay for enzymatic hydrolysis and deep-sea microbial degradation of cellulose.</title>
        <authorList>
            <person name="Tsudome M."/>
            <person name="Tachioka M."/>
            <person name="Miyazaki M."/>
            <person name="Uchimura K."/>
            <person name="Tsuda M."/>
            <person name="Takaki Y."/>
            <person name="Deguchi S."/>
        </authorList>
    </citation>
    <scope>NUCLEOTIDE SEQUENCE [LARGE SCALE GENOMIC DNA]</scope>
    <source>
        <strain evidence="4 5">GE09</strain>
    </source>
</reference>
<feature type="domain" description="Peptidase M20 dimerisation" evidence="3">
    <location>
        <begin position="185"/>
        <end position="283"/>
    </location>
</feature>
<evidence type="ECO:0000313" key="4">
    <source>
        <dbReference type="EMBL" id="BCD95928.1"/>
    </source>
</evidence>
<feature type="binding site" evidence="2">
    <location>
        <position position="105"/>
    </location>
    <ligand>
        <name>Mn(2+)</name>
        <dbReference type="ChEBI" id="CHEBI:29035"/>
        <label>2</label>
    </ligand>
</feature>
<dbReference type="InterPro" id="IPR011650">
    <property type="entry name" value="Peptidase_M20_dimer"/>
</dbReference>
<dbReference type="PIRSF" id="PIRSF005962">
    <property type="entry name" value="Pept_M20D_amidohydro"/>
    <property type="match status" value="1"/>
</dbReference>
<sequence length="417" mass="45605">MSDFWQKTISSAQVIRRELHQYPELGWQENRTAERIRAELTQLGIPWTVCAQTGTVAKLTPRNITNSNNSSHPRIALRGDIDALPIDEKTGKVYQSQHTGCMHACGHDGHTATLLATAKWLKYCEDQLPAPVTLIFQPAEEGGHGAKKMIEDGALKGVDQIFGWHNWPAIDFGKMLCPDGIVMCGNGTFTLTVNGRGGHASQPELCRDPVLAASAITMALQQIISRRLPPQKAAVVSVTSIEAPSAATVIPQQAIIGGSIRIPDQSTREQINEWITDIAVSTARTYGVECEVNIQPRYGATINHAAQALQMRQLWQQLHTPPNNCDLPQNTDALEQNLPAPIMASEDFSYYLQQIPGAFALIGADDGPDHQAPCHSPHYDFNDRLIEKVTRLFAQLAGAPAPNSLTHSNHNSINTLS</sequence>
<accession>A0AAN2BII2</accession>
<keyword evidence="2" id="KW-0479">Metal-binding</keyword>
<dbReference type="NCBIfam" id="TIGR01891">
    <property type="entry name" value="amidohydrolases"/>
    <property type="match status" value="1"/>
</dbReference>
<dbReference type="Gene3D" id="3.40.630.10">
    <property type="entry name" value="Zn peptidases"/>
    <property type="match status" value="1"/>
</dbReference>
<dbReference type="EC" id="3.5.1.32" evidence="4"/>
<dbReference type="PANTHER" id="PTHR11014:SF63">
    <property type="entry name" value="METALLOPEPTIDASE, PUTATIVE (AFU_ORTHOLOGUE AFUA_6G09600)-RELATED"/>
    <property type="match status" value="1"/>
</dbReference>
<keyword evidence="2" id="KW-0464">Manganese</keyword>
<dbReference type="RefSeq" id="WP_236985436.1">
    <property type="nucleotide sequence ID" value="NZ_AP023086.1"/>
</dbReference>
<dbReference type="InterPro" id="IPR002933">
    <property type="entry name" value="Peptidase_M20"/>
</dbReference>
<evidence type="ECO:0000313" key="5">
    <source>
        <dbReference type="Proteomes" id="UP001320119"/>
    </source>
</evidence>
<dbReference type="CDD" id="cd03886">
    <property type="entry name" value="M20_Acy1"/>
    <property type="match status" value="1"/>
</dbReference>
<dbReference type="Pfam" id="PF01546">
    <property type="entry name" value="Peptidase_M20"/>
    <property type="match status" value="1"/>
</dbReference>
<evidence type="ECO:0000256" key="2">
    <source>
        <dbReference type="PIRSR" id="PIRSR005962-1"/>
    </source>
</evidence>
<dbReference type="SUPFAM" id="SSF55031">
    <property type="entry name" value="Bacterial exopeptidase dimerisation domain"/>
    <property type="match status" value="1"/>
</dbReference>
<evidence type="ECO:0000259" key="3">
    <source>
        <dbReference type="Pfam" id="PF07687"/>
    </source>
</evidence>
<dbReference type="Gene3D" id="3.30.70.360">
    <property type="match status" value="1"/>
</dbReference>
<dbReference type="PANTHER" id="PTHR11014">
    <property type="entry name" value="PEPTIDASE M20 FAMILY MEMBER"/>
    <property type="match status" value="1"/>
</dbReference>
<dbReference type="InterPro" id="IPR017439">
    <property type="entry name" value="Amidohydrolase"/>
</dbReference>
<dbReference type="SUPFAM" id="SSF53187">
    <property type="entry name" value="Zn-dependent exopeptidases"/>
    <property type="match status" value="1"/>
</dbReference>
<dbReference type="GO" id="GO:0047980">
    <property type="term" value="F:hippurate hydrolase activity"/>
    <property type="evidence" value="ECO:0007669"/>
    <property type="project" value="UniProtKB-EC"/>
</dbReference>
<proteinExistence type="predicted"/>
<feature type="binding site" evidence="2">
    <location>
        <position position="375"/>
    </location>
    <ligand>
        <name>Mn(2+)</name>
        <dbReference type="ChEBI" id="CHEBI:29035"/>
        <label>2</label>
    </ligand>
</feature>
<keyword evidence="5" id="KW-1185">Reference proteome</keyword>